<gene>
    <name evidence="1" type="ORF">OCV65_06135</name>
</gene>
<organism evidence="1 2">
    <name type="scientific">Dorea ammoniilytica</name>
    <dbReference type="NCBI Taxonomy" id="2981788"/>
    <lineage>
        <taxon>Bacteria</taxon>
        <taxon>Bacillati</taxon>
        <taxon>Bacillota</taxon>
        <taxon>Clostridia</taxon>
        <taxon>Lachnospirales</taxon>
        <taxon>Lachnospiraceae</taxon>
        <taxon>Dorea</taxon>
    </lineage>
</organism>
<dbReference type="Proteomes" id="UP001207605">
    <property type="component" value="Unassembled WGS sequence"/>
</dbReference>
<comment type="caution">
    <text evidence="1">The sequence shown here is derived from an EMBL/GenBank/DDBJ whole genome shotgun (WGS) entry which is preliminary data.</text>
</comment>
<protein>
    <submittedName>
        <fullName evidence="1">Uncharacterized protein</fullName>
    </submittedName>
</protein>
<name>A0ABT2S5E0_9FIRM</name>
<dbReference type="EMBL" id="JAOQJV010000005">
    <property type="protein sequence ID" value="MCU6699809.1"/>
    <property type="molecule type" value="Genomic_DNA"/>
</dbReference>
<evidence type="ECO:0000313" key="2">
    <source>
        <dbReference type="Proteomes" id="UP001207605"/>
    </source>
</evidence>
<proteinExistence type="predicted"/>
<sequence length="185" mass="20785">MTVKEALAQTQKKKAGLINKASVNYAETLLLPGEKPEAAAIANIYTRRDKFPGIVVITDQRVIAACGIPGIKRDICMNIRDLENCEETSMIMQYKVTFRTRKEAFAMSVDPDVGANLSPHVARINGDDLTSLKLDARGNILNASFFKQQRLNQQRKKKAKEFSDKKEIELQKKASMDFNSDDFND</sequence>
<evidence type="ECO:0000313" key="1">
    <source>
        <dbReference type="EMBL" id="MCU6699809.1"/>
    </source>
</evidence>
<reference evidence="1 2" key="1">
    <citation type="journal article" date="2021" name="ISME Commun">
        <title>Automated analysis of genomic sequences facilitates high-throughput and comprehensive description of bacteria.</title>
        <authorList>
            <person name="Hitch T.C.A."/>
        </authorList>
    </citation>
    <scope>NUCLEOTIDE SEQUENCE [LARGE SCALE GENOMIC DNA]</scope>
    <source>
        <strain evidence="1 2">Sanger_02</strain>
    </source>
</reference>
<keyword evidence="2" id="KW-1185">Reference proteome</keyword>
<dbReference type="RefSeq" id="WP_262581331.1">
    <property type="nucleotide sequence ID" value="NZ_JAOQJV010000005.1"/>
</dbReference>
<accession>A0ABT2S5E0</accession>